<keyword evidence="2" id="KW-1185">Reference proteome</keyword>
<dbReference type="PANTHER" id="PTHR47326">
    <property type="entry name" value="TRANSPOSABLE ELEMENT TC3 TRANSPOSASE-LIKE PROTEIN"/>
    <property type="match status" value="1"/>
</dbReference>
<evidence type="ECO:0000313" key="1">
    <source>
        <dbReference type="EMBL" id="KAJ4437430.1"/>
    </source>
</evidence>
<dbReference type="PANTHER" id="PTHR47326:SF1">
    <property type="entry name" value="HTH PSQ-TYPE DOMAIN-CONTAINING PROTEIN"/>
    <property type="match status" value="1"/>
</dbReference>
<dbReference type="InterPro" id="IPR036397">
    <property type="entry name" value="RNaseH_sf"/>
</dbReference>
<sequence length="248" mass="29404">MEKSIERIGIRHDIKYETKQEPQTFKNESEVEKRIMIDGMEYEELVEALKHLKTEQHVEVMSEFPPHWRLDFRNSLTEILPDRWIGRGGQIWWPPRSPDITPLDFFLWSYVKDRVFASPVQDLQDLRTRIRDIIATVSMDMLDRTWNELEYILHILRATTVNFPKTGLNLTSDTNIASLMSNKGWSSADIQFLDHCSYIRFLLLQVLHQQICYIRPWHQERILLSHGEPYDFSSTPFFPAEHRAALMS</sequence>
<gene>
    <name evidence="1" type="ORF">ANN_17574</name>
</gene>
<dbReference type="EMBL" id="JAJSOF020000021">
    <property type="protein sequence ID" value="KAJ4437430.1"/>
    <property type="molecule type" value="Genomic_DNA"/>
</dbReference>
<reference evidence="1 2" key="1">
    <citation type="journal article" date="2022" name="Allergy">
        <title>Genome assembly and annotation of Periplaneta americana reveal a comprehensive cockroach allergen profile.</title>
        <authorList>
            <person name="Wang L."/>
            <person name="Xiong Q."/>
            <person name="Saelim N."/>
            <person name="Wang L."/>
            <person name="Nong W."/>
            <person name="Wan A.T."/>
            <person name="Shi M."/>
            <person name="Liu X."/>
            <person name="Cao Q."/>
            <person name="Hui J.H.L."/>
            <person name="Sookrung N."/>
            <person name="Leung T.F."/>
            <person name="Tungtrongchitr A."/>
            <person name="Tsui S.K.W."/>
        </authorList>
    </citation>
    <scope>NUCLEOTIDE SEQUENCE [LARGE SCALE GENOMIC DNA]</scope>
    <source>
        <strain evidence="1">PWHHKU_190912</strain>
    </source>
</reference>
<protein>
    <submittedName>
        <fullName evidence="1">Uncharacterized protein</fullName>
    </submittedName>
</protein>
<dbReference type="Proteomes" id="UP001148838">
    <property type="component" value="Unassembled WGS sequence"/>
</dbReference>
<proteinExistence type="predicted"/>
<dbReference type="Gene3D" id="3.30.420.10">
    <property type="entry name" value="Ribonuclease H-like superfamily/Ribonuclease H"/>
    <property type="match status" value="1"/>
</dbReference>
<accession>A0ABQ8SVF6</accession>
<evidence type="ECO:0000313" key="2">
    <source>
        <dbReference type="Proteomes" id="UP001148838"/>
    </source>
</evidence>
<name>A0ABQ8SVF6_PERAM</name>
<organism evidence="1 2">
    <name type="scientific">Periplaneta americana</name>
    <name type="common">American cockroach</name>
    <name type="synonym">Blatta americana</name>
    <dbReference type="NCBI Taxonomy" id="6978"/>
    <lineage>
        <taxon>Eukaryota</taxon>
        <taxon>Metazoa</taxon>
        <taxon>Ecdysozoa</taxon>
        <taxon>Arthropoda</taxon>
        <taxon>Hexapoda</taxon>
        <taxon>Insecta</taxon>
        <taxon>Pterygota</taxon>
        <taxon>Neoptera</taxon>
        <taxon>Polyneoptera</taxon>
        <taxon>Dictyoptera</taxon>
        <taxon>Blattodea</taxon>
        <taxon>Blattoidea</taxon>
        <taxon>Blattidae</taxon>
        <taxon>Blattinae</taxon>
        <taxon>Periplaneta</taxon>
    </lineage>
</organism>
<comment type="caution">
    <text evidence="1">The sequence shown here is derived from an EMBL/GenBank/DDBJ whole genome shotgun (WGS) entry which is preliminary data.</text>
</comment>